<dbReference type="NCBIfam" id="TIGR00254">
    <property type="entry name" value="GGDEF"/>
    <property type="match status" value="1"/>
</dbReference>
<feature type="transmembrane region" description="Helical" evidence="1">
    <location>
        <begin position="178"/>
        <end position="199"/>
    </location>
</feature>
<dbReference type="InterPro" id="IPR000160">
    <property type="entry name" value="GGDEF_dom"/>
</dbReference>
<sequence>MNSQLTAFVTLISTSGVFNLYLCIYVLNRRHLYPNIAKYFVLYTAATAVYCFGSAFGLMATSLEQMKLWTIVLYMGMPFSPPLGLLFNCRYLGIKVTKRRVAALLTIPSITLAMVATNDWHHLHYRVFEVDPVLGAPYVHLEIGAWYAVHGIFIFGCMFASFLLLLSRWKETAQSYRLQLVALMCGQLVPIVTAFAYLIGVTPPGIDPVPVVLWLSSILYVVSINSSRMFSIVPIAKDAIFNSMDNGVVVTDETNRLIEFNRQAESMFPRLDKSMFGMSIEQAWLELAGAPLPAEWETTAFVCEYPFASDPAKRIYQVRATSLRHANNRRGQLIIIADVTELKRLQDQLEHQAYYDELTRIYNRRAFFQKGEQALVAAKEASLPFALILFDIDHFKRVNDTYGHQTGDRLLKHVADVCSAELAEGMLFARYGGEEFAVALGGSTAEEGEALANRLRRRVEEQPLPLHTGERSIAVTVSVGVTEAAVGAGESLYQLLSEADQALYAAKGGGRNQVRVYSGK</sequence>
<keyword evidence="1" id="KW-0472">Membrane</keyword>
<organism evidence="3 4">
    <name type="scientific">Cohnella fermenti</name>
    <dbReference type="NCBI Taxonomy" id="2565925"/>
    <lineage>
        <taxon>Bacteria</taxon>
        <taxon>Bacillati</taxon>
        <taxon>Bacillota</taxon>
        <taxon>Bacilli</taxon>
        <taxon>Bacillales</taxon>
        <taxon>Paenibacillaceae</taxon>
        <taxon>Cohnella</taxon>
    </lineage>
</organism>
<comment type="caution">
    <text evidence="3">The sequence shown here is derived from an EMBL/GenBank/DDBJ whole genome shotgun (WGS) entry which is preliminary data.</text>
</comment>
<dbReference type="RefSeq" id="WP_136369166.1">
    <property type="nucleotide sequence ID" value="NZ_SSOB01000007.1"/>
</dbReference>
<keyword evidence="1" id="KW-1133">Transmembrane helix</keyword>
<dbReference type="CDD" id="cd01949">
    <property type="entry name" value="GGDEF"/>
    <property type="match status" value="1"/>
</dbReference>
<dbReference type="GO" id="GO:0005886">
    <property type="term" value="C:plasma membrane"/>
    <property type="evidence" value="ECO:0007669"/>
    <property type="project" value="TreeGrafter"/>
</dbReference>
<keyword evidence="4" id="KW-1185">Reference proteome</keyword>
<dbReference type="PANTHER" id="PTHR45138">
    <property type="entry name" value="REGULATORY COMPONENTS OF SENSORY TRANSDUCTION SYSTEM"/>
    <property type="match status" value="1"/>
</dbReference>
<protein>
    <submittedName>
        <fullName evidence="3">Diguanylate cyclase</fullName>
    </submittedName>
</protein>
<dbReference type="Pfam" id="PF00990">
    <property type="entry name" value="GGDEF"/>
    <property type="match status" value="1"/>
</dbReference>
<dbReference type="GO" id="GO:0043709">
    <property type="term" value="P:cell adhesion involved in single-species biofilm formation"/>
    <property type="evidence" value="ECO:0007669"/>
    <property type="project" value="TreeGrafter"/>
</dbReference>
<reference evidence="3 4" key="1">
    <citation type="submission" date="2019-04" db="EMBL/GenBank/DDBJ databases">
        <title>Cohnella sp. nov. isolated from preserved vegetables.</title>
        <authorList>
            <person name="Lin S.-Y."/>
            <person name="Hung M.-H."/>
            <person name="Young C.-C."/>
        </authorList>
    </citation>
    <scope>NUCLEOTIDE SEQUENCE [LARGE SCALE GENOMIC DNA]</scope>
    <source>
        <strain evidence="3 4">CC-MHH1044</strain>
    </source>
</reference>
<dbReference type="AlphaFoldDB" id="A0A4S4C3B8"/>
<dbReference type="InterPro" id="IPR050469">
    <property type="entry name" value="Diguanylate_Cyclase"/>
</dbReference>
<dbReference type="GO" id="GO:0052621">
    <property type="term" value="F:diguanylate cyclase activity"/>
    <property type="evidence" value="ECO:0007669"/>
    <property type="project" value="TreeGrafter"/>
</dbReference>
<dbReference type="InterPro" id="IPR029787">
    <property type="entry name" value="Nucleotide_cyclase"/>
</dbReference>
<dbReference type="GO" id="GO:1902201">
    <property type="term" value="P:negative regulation of bacterial-type flagellum-dependent cell motility"/>
    <property type="evidence" value="ECO:0007669"/>
    <property type="project" value="TreeGrafter"/>
</dbReference>
<feature type="domain" description="GGDEF" evidence="2">
    <location>
        <begin position="383"/>
        <end position="519"/>
    </location>
</feature>
<evidence type="ECO:0000313" key="4">
    <source>
        <dbReference type="Proteomes" id="UP000310636"/>
    </source>
</evidence>
<dbReference type="FunFam" id="3.30.70.270:FF:000001">
    <property type="entry name" value="Diguanylate cyclase domain protein"/>
    <property type="match status" value="1"/>
</dbReference>
<keyword evidence="1" id="KW-0812">Transmembrane</keyword>
<feature type="transmembrane region" description="Helical" evidence="1">
    <location>
        <begin position="101"/>
        <end position="123"/>
    </location>
</feature>
<feature type="transmembrane region" description="Helical" evidence="1">
    <location>
        <begin position="39"/>
        <end position="59"/>
    </location>
</feature>
<dbReference type="InterPro" id="IPR031621">
    <property type="entry name" value="HisKA_7TM"/>
</dbReference>
<dbReference type="Pfam" id="PF16927">
    <property type="entry name" value="HisKA_7TM"/>
    <property type="match status" value="1"/>
</dbReference>
<proteinExistence type="predicted"/>
<evidence type="ECO:0000256" key="1">
    <source>
        <dbReference type="SAM" id="Phobius"/>
    </source>
</evidence>
<feature type="transmembrane region" description="Helical" evidence="1">
    <location>
        <begin position="71"/>
        <end position="89"/>
    </location>
</feature>
<evidence type="ECO:0000259" key="2">
    <source>
        <dbReference type="PROSITE" id="PS50887"/>
    </source>
</evidence>
<dbReference type="PROSITE" id="PS50887">
    <property type="entry name" value="GGDEF"/>
    <property type="match status" value="1"/>
</dbReference>
<dbReference type="InterPro" id="IPR043128">
    <property type="entry name" value="Rev_trsase/Diguanyl_cyclase"/>
</dbReference>
<dbReference type="PANTHER" id="PTHR45138:SF9">
    <property type="entry name" value="DIGUANYLATE CYCLASE DGCM-RELATED"/>
    <property type="match status" value="1"/>
</dbReference>
<dbReference type="InterPro" id="IPR035965">
    <property type="entry name" value="PAS-like_dom_sf"/>
</dbReference>
<dbReference type="Gene3D" id="3.30.70.270">
    <property type="match status" value="1"/>
</dbReference>
<feature type="transmembrane region" description="Helical" evidence="1">
    <location>
        <begin position="143"/>
        <end position="166"/>
    </location>
</feature>
<feature type="transmembrane region" description="Helical" evidence="1">
    <location>
        <begin position="6"/>
        <end position="27"/>
    </location>
</feature>
<dbReference type="OrthoDB" id="9759607at2"/>
<dbReference type="SMART" id="SM00267">
    <property type="entry name" value="GGDEF"/>
    <property type="match status" value="1"/>
</dbReference>
<dbReference type="EMBL" id="SSOB01000007">
    <property type="protein sequence ID" value="THF82228.1"/>
    <property type="molecule type" value="Genomic_DNA"/>
</dbReference>
<dbReference type="InterPro" id="IPR013656">
    <property type="entry name" value="PAS_4"/>
</dbReference>
<evidence type="ECO:0000313" key="3">
    <source>
        <dbReference type="EMBL" id="THF82228.1"/>
    </source>
</evidence>
<dbReference type="SUPFAM" id="SSF55073">
    <property type="entry name" value="Nucleotide cyclase"/>
    <property type="match status" value="1"/>
</dbReference>
<dbReference type="Pfam" id="PF08448">
    <property type="entry name" value="PAS_4"/>
    <property type="match status" value="1"/>
</dbReference>
<dbReference type="SUPFAM" id="SSF55785">
    <property type="entry name" value="PYP-like sensor domain (PAS domain)"/>
    <property type="match status" value="1"/>
</dbReference>
<feature type="transmembrane region" description="Helical" evidence="1">
    <location>
        <begin position="211"/>
        <end position="230"/>
    </location>
</feature>
<name>A0A4S4C3B8_9BACL</name>
<dbReference type="Proteomes" id="UP000310636">
    <property type="component" value="Unassembled WGS sequence"/>
</dbReference>
<accession>A0A4S4C3B8</accession>
<gene>
    <name evidence="3" type="ORF">E6C55_07550</name>
</gene>
<dbReference type="Gene3D" id="3.30.450.20">
    <property type="entry name" value="PAS domain"/>
    <property type="match status" value="1"/>
</dbReference>